<dbReference type="PROSITE" id="PS50042">
    <property type="entry name" value="CNMP_BINDING_3"/>
    <property type="match status" value="1"/>
</dbReference>
<organism evidence="7 8">
    <name type="scientific">Gloeobacter violaceus (strain ATCC 29082 / PCC 7421)</name>
    <dbReference type="NCBI Taxonomy" id="251221"/>
    <lineage>
        <taxon>Bacteria</taxon>
        <taxon>Bacillati</taxon>
        <taxon>Cyanobacteriota</taxon>
        <taxon>Cyanophyceae</taxon>
        <taxon>Gloeobacterales</taxon>
        <taxon>Gloeobacteraceae</taxon>
        <taxon>Gloeobacter</taxon>
    </lineage>
</organism>
<dbReference type="InterPro" id="IPR036890">
    <property type="entry name" value="HATPase_C_sf"/>
</dbReference>
<reference evidence="7 8" key="2">
    <citation type="journal article" date="2003" name="DNA Res.">
        <title>Complete genome structure of Gloeobacter violaceus PCC 7421, a cyanobacterium that lacks thylakoids (supplement).</title>
        <authorList>
            <person name="Nakamura Y."/>
            <person name="Kaneko T."/>
            <person name="Sato S."/>
            <person name="Mimuro M."/>
            <person name="Miyashita H."/>
            <person name="Tsuchiya T."/>
            <person name="Sasamoto S."/>
            <person name="Watanabe A."/>
            <person name="Kawashima K."/>
            <person name="Kishida Y."/>
            <person name="Kiyokawa C."/>
            <person name="Kohara M."/>
            <person name="Matsumoto M."/>
            <person name="Matsuno A."/>
            <person name="Nakazaki N."/>
            <person name="Shimpo S."/>
            <person name="Takeuchi C."/>
            <person name="Yamada M."/>
            <person name="Tabata S."/>
        </authorList>
    </citation>
    <scope>NUCLEOTIDE SEQUENCE [LARGE SCALE GENOMIC DNA]</scope>
    <source>
        <strain evidence="8">ATCC 29082 / PCC 7421</strain>
    </source>
</reference>
<evidence type="ECO:0000256" key="3">
    <source>
        <dbReference type="ARBA" id="ARBA00022777"/>
    </source>
</evidence>
<dbReference type="AlphaFoldDB" id="Q7NIH1"/>
<dbReference type="PANTHER" id="PTHR43065">
    <property type="entry name" value="SENSOR HISTIDINE KINASE"/>
    <property type="match status" value="1"/>
</dbReference>
<feature type="domain" description="Histidine kinase" evidence="6">
    <location>
        <begin position="302"/>
        <end position="470"/>
    </location>
</feature>
<dbReference type="Gene3D" id="3.30.565.10">
    <property type="entry name" value="Histidine kinase-like ATPase, C-terminal domain"/>
    <property type="match status" value="1"/>
</dbReference>
<evidence type="ECO:0000256" key="4">
    <source>
        <dbReference type="ARBA" id="ARBA00023012"/>
    </source>
</evidence>
<comment type="catalytic activity">
    <reaction evidence="1">
        <text>ATP + protein L-histidine = ADP + protein N-phospho-L-histidine.</text>
        <dbReference type="EC" id="2.7.13.3"/>
    </reaction>
</comment>
<dbReference type="HOGENOM" id="CLU_000445_114_81_3"/>
<dbReference type="PANTHER" id="PTHR43065:SF48">
    <property type="entry name" value="HISTIDINE KINASE"/>
    <property type="match status" value="1"/>
</dbReference>
<dbReference type="InterPro" id="IPR014710">
    <property type="entry name" value="RmlC-like_jellyroll"/>
</dbReference>
<dbReference type="eggNOG" id="COG4191">
    <property type="taxonomic scope" value="Bacteria"/>
</dbReference>
<dbReference type="PRINTS" id="PR00344">
    <property type="entry name" value="BCTRLSENSOR"/>
</dbReference>
<evidence type="ECO:0000259" key="5">
    <source>
        <dbReference type="PROSITE" id="PS50042"/>
    </source>
</evidence>
<protein>
    <recommendedName>
        <fullName evidence="2">histidine kinase</fullName>
        <ecNumber evidence="2">2.7.13.3</ecNumber>
    </recommendedName>
</protein>
<dbReference type="eggNOG" id="COG0664">
    <property type="taxonomic scope" value="Bacteria"/>
</dbReference>
<dbReference type="InterPro" id="IPR018490">
    <property type="entry name" value="cNMP-bd_dom_sf"/>
</dbReference>
<dbReference type="OrthoDB" id="9773246at2"/>
<dbReference type="CDD" id="cd00038">
    <property type="entry name" value="CAP_ED"/>
    <property type="match status" value="1"/>
</dbReference>
<dbReference type="InParanoid" id="Q7NIH1"/>
<reference evidence="7 8" key="1">
    <citation type="journal article" date="2003" name="DNA Res.">
        <title>Complete genome structure of Gloeobacter violaceus PCC 7421, a cyanobacterium that lacks thylakoids.</title>
        <authorList>
            <person name="Nakamura Y."/>
            <person name="Kaneko T."/>
            <person name="Sato S."/>
            <person name="Mimuro M."/>
            <person name="Miyashita H."/>
            <person name="Tsuchiya T."/>
            <person name="Sasamoto S."/>
            <person name="Watanabe A."/>
            <person name="Kawashima K."/>
            <person name="Kishida Y."/>
            <person name="Kiyokawa C."/>
            <person name="Kohara M."/>
            <person name="Matsumoto M."/>
            <person name="Matsuno A."/>
            <person name="Nakazaki N."/>
            <person name="Shimpo S."/>
            <person name="Takeuchi C."/>
            <person name="Yamada M."/>
            <person name="Tabata S."/>
        </authorList>
    </citation>
    <scope>NUCLEOTIDE SEQUENCE [LARGE SCALE GENOMIC DNA]</scope>
    <source>
        <strain evidence="8">ATCC 29082 / PCC 7421</strain>
    </source>
</reference>
<evidence type="ECO:0000313" key="7">
    <source>
        <dbReference type="EMBL" id="BAC90153.1"/>
    </source>
</evidence>
<name>Q7NIH1_GLOVI</name>
<dbReference type="Gene3D" id="2.60.120.10">
    <property type="entry name" value="Jelly Rolls"/>
    <property type="match status" value="1"/>
</dbReference>
<keyword evidence="4" id="KW-0902">Two-component regulatory system</keyword>
<dbReference type="InterPro" id="IPR005467">
    <property type="entry name" value="His_kinase_dom"/>
</dbReference>
<dbReference type="GO" id="GO:0007165">
    <property type="term" value="P:signal transduction"/>
    <property type="evidence" value="ECO:0000318"/>
    <property type="project" value="GO_Central"/>
</dbReference>
<gene>
    <name evidence="7" type="ordered locus">glr2212</name>
</gene>
<sequence length="475" mass="53155">MGSFAAMLRVDELLRLEVFAKLPPSRLEWVCGRVRPVVLCAGETLVKEGDPPRGFFILAEGKLGIWRQSDGVEMPIGRHEAPGFVGEVPVLTDEPMLVSVRALTDCRVYELPASDFLELIHTCRDVERLIFREVHHRLRGLESFVRTREKMAALGTLSAGLAHELNNPAAALVRVLNNVAPAIVELQRMNLIYGQSNPDPKHSEQWLQVRDVGYEAIAHPTEDASVRDDLEEQLLAWLEDYGVEDAWKVAGPLALGRVTPETLAVLIEPWRDHPGELRDMGIRWLALSFDVMEMIQSGLRGSRRIFDLVQSMKSYSHVDRGAQQMVDIHEGLEDTLRLLSFRINSGVEVRRYYHHNLSQILAYGSELNQVWTNLIDNALDALEDRGIIELTTGCKGEHLYVQIADNGPGIPADIQSRIFEPFYTTKPVGKGSGLGLDVARRIIENRHQGTIALESQPGRTVFTIRLPLALNHNGG</sequence>
<dbReference type="GO" id="GO:0000155">
    <property type="term" value="F:phosphorelay sensor kinase activity"/>
    <property type="evidence" value="ECO:0000318"/>
    <property type="project" value="GO_Central"/>
</dbReference>
<keyword evidence="8" id="KW-1185">Reference proteome</keyword>
<dbReference type="KEGG" id="gvi:glr2212"/>
<dbReference type="Proteomes" id="UP000000557">
    <property type="component" value="Chromosome"/>
</dbReference>
<dbReference type="PhylomeDB" id="Q7NIH1"/>
<dbReference type="Pfam" id="PF02518">
    <property type="entry name" value="HATPase_c"/>
    <property type="match status" value="1"/>
</dbReference>
<dbReference type="SUPFAM" id="SSF51206">
    <property type="entry name" value="cAMP-binding domain-like"/>
    <property type="match status" value="1"/>
</dbReference>
<dbReference type="InterPro" id="IPR003594">
    <property type="entry name" value="HATPase_dom"/>
</dbReference>
<dbReference type="Gene3D" id="1.10.287.130">
    <property type="match status" value="1"/>
</dbReference>
<dbReference type="EMBL" id="BA000045">
    <property type="protein sequence ID" value="BAC90153.1"/>
    <property type="molecule type" value="Genomic_DNA"/>
</dbReference>
<keyword evidence="3" id="KW-0418">Kinase</keyword>
<dbReference type="EC" id="2.7.13.3" evidence="2"/>
<accession>Q7NIH1</accession>
<dbReference type="InterPro" id="IPR004358">
    <property type="entry name" value="Sig_transdc_His_kin-like_C"/>
</dbReference>
<evidence type="ECO:0000256" key="2">
    <source>
        <dbReference type="ARBA" id="ARBA00012438"/>
    </source>
</evidence>
<evidence type="ECO:0000259" key="6">
    <source>
        <dbReference type="PROSITE" id="PS50109"/>
    </source>
</evidence>
<keyword evidence="3" id="KW-0808">Transferase</keyword>
<proteinExistence type="predicted"/>
<dbReference type="InterPro" id="IPR000595">
    <property type="entry name" value="cNMP-bd_dom"/>
</dbReference>
<feature type="domain" description="Cyclic nucleotide-binding" evidence="5">
    <location>
        <begin position="18"/>
        <end position="137"/>
    </location>
</feature>
<dbReference type="PATRIC" id="fig|251221.4.peg.2246"/>
<dbReference type="SMART" id="SM00100">
    <property type="entry name" value="cNMP"/>
    <property type="match status" value="1"/>
</dbReference>
<dbReference type="SMART" id="SM00387">
    <property type="entry name" value="HATPase_c"/>
    <property type="match status" value="1"/>
</dbReference>
<evidence type="ECO:0000256" key="1">
    <source>
        <dbReference type="ARBA" id="ARBA00000085"/>
    </source>
</evidence>
<dbReference type="STRING" id="251221.gene:10759707"/>
<evidence type="ECO:0000313" key="8">
    <source>
        <dbReference type="Proteomes" id="UP000000557"/>
    </source>
</evidence>
<dbReference type="SUPFAM" id="SSF55874">
    <property type="entry name" value="ATPase domain of HSP90 chaperone/DNA topoisomerase II/histidine kinase"/>
    <property type="match status" value="1"/>
</dbReference>
<dbReference type="Pfam" id="PF00027">
    <property type="entry name" value="cNMP_binding"/>
    <property type="match status" value="1"/>
</dbReference>
<dbReference type="EnsemblBacteria" id="BAC90153">
    <property type="protein sequence ID" value="BAC90153"/>
    <property type="gene ID" value="BAC90153"/>
</dbReference>
<dbReference type="PROSITE" id="PS50109">
    <property type="entry name" value="HIS_KIN"/>
    <property type="match status" value="1"/>
</dbReference>